<feature type="transmembrane region" description="Helical" evidence="9">
    <location>
        <begin position="20"/>
        <end position="41"/>
    </location>
</feature>
<evidence type="ECO:0000256" key="2">
    <source>
        <dbReference type="ARBA" id="ARBA00010072"/>
    </source>
</evidence>
<keyword evidence="6 9" id="KW-0812">Transmembrane</keyword>
<dbReference type="CDD" id="cd06261">
    <property type="entry name" value="TM_PBP2"/>
    <property type="match status" value="1"/>
</dbReference>
<dbReference type="EMBL" id="BSOP01000051">
    <property type="protein sequence ID" value="GLR54506.1"/>
    <property type="molecule type" value="Genomic_DNA"/>
</dbReference>
<accession>A0ABQ5ZTZ3</accession>
<evidence type="ECO:0000256" key="9">
    <source>
        <dbReference type="RuleBase" id="RU363032"/>
    </source>
</evidence>
<dbReference type="Proteomes" id="UP001156702">
    <property type="component" value="Unassembled WGS sequence"/>
</dbReference>
<sequence>MDIMLLLTSTVTLTGGIPLTLLLTFASLLAGFVLAVPLAFMRASPRKWLSLPVLAYTYVFRGTPLLVQLFIIYYGLGQVGAIRSSVLWVLLRDPFWCCLLAFSLNGAAYTTEIFRGGIQAVATGMIEAAQAVGMSPLQIKRRIIFPIAFRSVLPSYANEVISLVKATSLASTVTLLEITGLSRKLVSETFAPYEIFIAAGVLYLGLTFLLTGFFNVLEARLNAAPQARTHPRRVILRQVPHEQ</sequence>
<evidence type="ECO:0000256" key="1">
    <source>
        <dbReference type="ARBA" id="ARBA00004429"/>
    </source>
</evidence>
<feature type="domain" description="ABC transmembrane type-1" evidence="10">
    <location>
        <begin position="17"/>
        <end position="214"/>
    </location>
</feature>
<feature type="transmembrane region" description="Helical" evidence="9">
    <location>
        <begin position="53"/>
        <end position="76"/>
    </location>
</feature>
<feature type="transmembrane region" description="Helical" evidence="9">
    <location>
        <begin position="195"/>
        <end position="217"/>
    </location>
</feature>
<dbReference type="InterPro" id="IPR035906">
    <property type="entry name" value="MetI-like_sf"/>
</dbReference>
<proteinExistence type="inferred from homology"/>
<organism evidence="11 12">
    <name type="scientific">Shinella yambaruensis</name>
    <dbReference type="NCBI Taxonomy" id="415996"/>
    <lineage>
        <taxon>Bacteria</taxon>
        <taxon>Pseudomonadati</taxon>
        <taxon>Pseudomonadota</taxon>
        <taxon>Alphaproteobacteria</taxon>
        <taxon>Hyphomicrobiales</taxon>
        <taxon>Rhizobiaceae</taxon>
        <taxon>Shinella</taxon>
    </lineage>
</organism>
<keyword evidence="8 9" id="KW-0472">Membrane</keyword>
<dbReference type="Pfam" id="PF00528">
    <property type="entry name" value="BPD_transp_1"/>
    <property type="match status" value="1"/>
</dbReference>
<dbReference type="NCBIfam" id="TIGR01726">
    <property type="entry name" value="HEQRo_perm_3TM"/>
    <property type="match status" value="1"/>
</dbReference>
<dbReference type="SUPFAM" id="SSF161098">
    <property type="entry name" value="MetI-like"/>
    <property type="match status" value="1"/>
</dbReference>
<dbReference type="PANTHER" id="PTHR30614">
    <property type="entry name" value="MEMBRANE COMPONENT OF AMINO ACID ABC TRANSPORTER"/>
    <property type="match status" value="1"/>
</dbReference>
<comment type="similarity">
    <text evidence="2">Belongs to the binding-protein-dependent transport system permease family. HisMQ subfamily.</text>
</comment>
<keyword evidence="5" id="KW-0997">Cell inner membrane</keyword>
<dbReference type="InterPro" id="IPR043429">
    <property type="entry name" value="ArtM/GltK/GlnP/TcyL/YhdX-like"/>
</dbReference>
<keyword evidence="12" id="KW-1185">Reference proteome</keyword>
<evidence type="ECO:0000256" key="7">
    <source>
        <dbReference type="ARBA" id="ARBA00022989"/>
    </source>
</evidence>
<evidence type="ECO:0000256" key="8">
    <source>
        <dbReference type="ARBA" id="ARBA00023136"/>
    </source>
</evidence>
<comment type="subcellular location">
    <subcellularLocation>
        <location evidence="1">Cell inner membrane</location>
        <topology evidence="1">Multi-pass membrane protein</topology>
    </subcellularLocation>
    <subcellularLocation>
        <location evidence="9">Cell membrane</location>
        <topology evidence="9">Multi-pass membrane protein</topology>
    </subcellularLocation>
</comment>
<evidence type="ECO:0000256" key="5">
    <source>
        <dbReference type="ARBA" id="ARBA00022519"/>
    </source>
</evidence>
<evidence type="ECO:0000259" key="10">
    <source>
        <dbReference type="PROSITE" id="PS50928"/>
    </source>
</evidence>
<evidence type="ECO:0000256" key="3">
    <source>
        <dbReference type="ARBA" id="ARBA00022448"/>
    </source>
</evidence>
<evidence type="ECO:0000313" key="12">
    <source>
        <dbReference type="Proteomes" id="UP001156702"/>
    </source>
</evidence>
<dbReference type="RefSeq" id="WP_244766408.1">
    <property type="nucleotide sequence ID" value="NZ_BSOP01000051.1"/>
</dbReference>
<protein>
    <submittedName>
        <fullName evidence="11">Nopaline transport system permease protein NocM</fullName>
    </submittedName>
</protein>
<evidence type="ECO:0000313" key="11">
    <source>
        <dbReference type="EMBL" id="GLR54506.1"/>
    </source>
</evidence>
<reference evidence="12" key="1">
    <citation type="journal article" date="2019" name="Int. J. Syst. Evol. Microbiol.">
        <title>The Global Catalogue of Microorganisms (GCM) 10K type strain sequencing project: providing services to taxonomists for standard genome sequencing and annotation.</title>
        <authorList>
            <consortium name="The Broad Institute Genomics Platform"/>
            <consortium name="The Broad Institute Genome Sequencing Center for Infectious Disease"/>
            <person name="Wu L."/>
            <person name="Ma J."/>
        </authorList>
    </citation>
    <scope>NUCLEOTIDE SEQUENCE [LARGE SCALE GENOMIC DNA]</scope>
    <source>
        <strain evidence="12">NBRC 102122</strain>
    </source>
</reference>
<keyword evidence="3 9" id="KW-0813">Transport</keyword>
<gene>
    <name evidence="11" type="primary">nocM_2</name>
    <name evidence="11" type="ORF">GCM10007923_57230</name>
</gene>
<evidence type="ECO:0000256" key="4">
    <source>
        <dbReference type="ARBA" id="ARBA00022475"/>
    </source>
</evidence>
<keyword evidence="4" id="KW-1003">Cell membrane</keyword>
<dbReference type="PANTHER" id="PTHR30614:SF10">
    <property type="entry name" value="ARGININE ABC TRANSPORTER PERMEASE PROTEIN ARTM"/>
    <property type="match status" value="1"/>
</dbReference>
<dbReference type="InterPro" id="IPR010065">
    <property type="entry name" value="AA_ABC_transptr_permease_3TM"/>
</dbReference>
<comment type="caution">
    <text evidence="11">The sequence shown here is derived from an EMBL/GenBank/DDBJ whole genome shotgun (WGS) entry which is preliminary data.</text>
</comment>
<dbReference type="InterPro" id="IPR000515">
    <property type="entry name" value="MetI-like"/>
</dbReference>
<dbReference type="Gene3D" id="1.10.3720.10">
    <property type="entry name" value="MetI-like"/>
    <property type="match status" value="1"/>
</dbReference>
<keyword evidence="7 9" id="KW-1133">Transmembrane helix</keyword>
<name>A0ABQ5ZTZ3_9HYPH</name>
<evidence type="ECO:0000256" key="6">
    <source>
        <dbReference type="ARBA" id="ARBA00022692"/>
    </source>
</evidence>
<dbReference type="PROSITE" id="PS50928">
    <property type="entry name" value="ABC_TM1"/>
    <property type="match status" value="1"/>
</dbReference>